<accession>A0AAC9NQY9</accession>
<name>A0AAC9NQY9_9ALTE</name>
<reference evidence="1 2" key="1">
    <citation type="submission" date="2016-11" db="EMBL/GenBank/DDBJ databases">
        <title>Networking in microbes: conjugative elements and plasmids in the genus Alteromonas.</title>
        <authorList>
            <person name="Lopez-Perez M."/>
            <person name="Ramon-Marco N."/>
            <person name="Rodriguez-Valera F."/>
        </authorList>
    </citation>
    <scope>NUCLEOTIDE SEQUENCE [LARGE SCALE GENOMIC DNA]</scope>
    <source>
        <strain evidence="1 2">CP48</strain>
    </source>
</reference>
<evidence type="ECO:0000313" key="1">
    <source>
        <dbReference type="EMBL" id="APD89131.1"/>
    </source>
</evidence>
<dbReference type="SUPFAM" id="SSF53335">
    <property type="entry name" value="S-adenosyl-L-methionine-dependent methyltransferases"/>
    <property type="match status" value="1"/>
</dbReference>
<protein>
    <submittedName>
        <fullName evidence="1">Uncharacterized protein</fullName>
    </submittedName>
</protein>
<dbReference type="AlphaFoldDB" id="A0AAC9NQY9"/>
<dbReference type="RefSeq" id="WP_071958733.1">
    <property type="nucleotide sequence ID" value="NZ_CP018024.1"/>
</dbReference>
<organism evidence="1 2">
    <name type="scientific">Alteromonas mediterranea</name>
    <dbReference type="NCBI Taxonomy" id="314275"/>
    <lineage>
        <taxon>Bacteria</taxon>
        <taxon>Pseudomonadati</taxon>
        <taxon>Pseudomonadota</taxon>
        <taxon>Gammaproteobacteria</taxon>
        <taxon>Alteromonadales</taxon>
        <taxon>Alteromonadaceae</taxon>
        <taxon>Alteromonas/Salinimonas group</taxon>
        <taxon>Alteromonas</taxon>
    </lineage>
</organism>
<dbReference type="InterPro" id="IPR029063">
    <property type="entry name" value="SAM-dependent_MTases_sf"/>
</dbReference>
<dbReference type="Gene3D" id="3.40.50.150">
    <property type="entry name" value="Vaccinia Virus protein VP39"/>
    <property type="match status" value="2"/>
</dbReference>
<gene>
    <name evidence="1" type="ORF">BM524_04505</name>
</gene>
<dbReference type="EMBL" id="CP018024">
    <property type="protein sequence ID" value="APD89131.1"/>
    <property type="molecule type" value="Genomic_DNA"/>
</dbReference>
<proteinExistence type="predicted"/>
<sequence length="203" mass="24167">MLRVLPWITDGATDFIDNFIEERIKRGLETRVFEYGSGNSTLYFLSRGCSVVSIEHDFEWAEKIESTAIAFNYDKNLTLHKSERPYFKLYRDTGFDITVIDGRDRVKCLQHVLDTISNRDQIIVFDNTERLDYKYKESISLIKQHNLKAVHFEQHQLEEGEKRYTTRNYARDRAYHRHITSIFYLRGMYTTDGKSLLRDSNWD</sequence>
<dbReference type="Proteomes" id="UP000182101">
    <property type="component" value="Chromosome"/>
</dbReference>
<evidence type="ECO:0000313" key="2">
    <source>
        <dbReference type="Proteomes" id="UP000182101"/>
    </source>
</evidence>